<dbReference type="InterPro" id="IPR036291">
    <property type="entry name" value="NAD(P)-bd_dom_sf"/>
</dbReference>
<evidence type="ECO:0000259" key="3">
    <source>
        <dbReference type="Pfam" id="PF01370"/>
    </source>
</evidence>
<evidence type="ECO:0000256" key="1">
    <source>
        <dbReference type="ARBA" id="ARBA00023002"/>
    </source>
</evidence>
<keyword evidence="5" id="KW-1185">Reference proteome</keyword>
<evidence type="ECO:0000256" key="2">
    <source>
        <dbReference type="ARBA" id="ARBA00023445"/>
    </source>
</evidence>
<dbReference type="Gene3D" id="3.40.50.720">
    <property type="entry name" value="NAD(P)-binding Rossmann-like Domain"/>
    <property type="match status" value="1"/>
</dbReference>
<evidence type="ECO:0000313" key="5">
    <source>
        <dbReference type="Proteomes" id="UP000308730"/>
    </source>
</evidence>
<comment type="similarity">
    <text evidence="2">Belongs to the NAD(P)-dependent epimerase/dehydratase family. Dihydroflavonol-4-reductase subfamily.</text>
</comment>
<organism evidence="4 5">
    <name type="scientific">Antrodiella citrinella</name>
    <dbReference type="NCBI Taxonomy" id="2447956"/>
    <lineage>
        <taxon>Eukaryota</taxon>
        <taxon>Fungi</taxon>
        <taxon>Dikarya</taxon>
        <taxon>Basidiomycota</taxon>
        <taxon>Agaricomycotina</taxon>
        <taxon>Agaricomycetes</taxon>
        <taxon>Polyporales</taxon>
        <taxon>Steccherinaceae</taxon>
        <taxon>Antrodiella</taxon>
    </lineage>
</organism>
<accession>A0A4S4MAQ1</accession>
<dbReference type="OrthoDB" id="2735536at2759"/>
<dbReference type="GO" id="GO:0016616">
    <property type="term" value="F:oxidoreductase activity, acting on the CH-OH group of donors, NAD or NADP as acceptor"/>
    <property type="evidence" value="ECO:0007669"/>
    <property type="project" value="TreeGrafter"/>
</dbReference>
<keyword evidence="1" id="KW-0560">Oxidoreductase</keyword>
<protein>
    <recommendedName>
        <fullName evidence="3">NAD-dependent epimerase/dehydratase domain-containing protein</fullName>
    </recommendedName>
</protein>
<reference evidence="4 5" key="1">
    <citation type="submission" date="2019-02" db="EMBL/GenBank/DDBJ databases">
        <title>Genome sequencing of the rare red list fungi Antrodiella citrinella (Flaviporus citrinellus).</title>
        <authorList>
            <person name="Buettner E."/>
            <person name="Kellner H."/>
        </authorList>
    </citation>
    <scope>NUCLEOTIDE SEQUENCE [LARGE SCALE GENOMIC DNA]</scope>
    <source>
        <strain evidence="4 5">DSM 108506</strain>
    </source>
</reference>
<comment type="caution">
    <text evidence="4">The sequence shown here is derived from an EMBL/GenBank/DDBJ whole genome shotgun (WGS) entry which is preliminary data.</text>
</comment>
<feature type="non-terminal residue" evidence="4">
    <location>
        <position position="225"/>
    </location>
</feature>
<evidence type="ECO:0000313" key="4">
    <source>
        <dbReference type="EMBL" id="THH21778.1"/>
    </source>
</evidence>
<dbReference type="InterPro" id="IPR050425">
    <property type="entry name" value="NAD(P)_dehydrat-like"/>
</dbReference>
<feature type="domain" description="NAD-dependent epimerase/dehydratase" evidence="3">
    <location>
        <begin position="6"/>
        <end position="195"/>
    </location>
</feature>
<proteinExistence type="inferred from homology"/>
<dbReference type="Proteomes" id="UP000308730">
    <property type="component" value="Unassembled WGS sequence"/>
</dbReference>
<gene>
    <name evidence="4" type="ORF">EUX98_g8278</name>
</gene>
<dbReference type="InterPro" id="IPR001509">
    <property type="entry name" value="Epimerase_deHydtase"/>
</dbReference>
<dbReference type="PANTHER" id="PTHR10366">
    <property type="entry name" value="NAD DEPENDENT EPIMERASE/DEHYDRATASE"/>
    <property type="match status" value="1"/>
</dbReference>
<dbReference type="EMBL" id="SGPM01000430">
    <property type="protein sequence ID" value="THH21778.1"/>
    <property type="molecule type" value="Genomic_DNA"/>
</dbReference>
<dbReference type="SUPFAM" id="SSF51735">
    <property type="entry name" value="NAD(P)-binding Rossmann-fold domains"/>
    <property type="match status" value="1"/>
</dbReference>
<name>A0A4S4MAQ1_9APHY</name>
<dbReference type="Pfam" id="PF01370">
    <property type="entry name" value="Epimerase"/>
    <property type="match status" value="1"/>
</dbReference>
<dbReference type="AlphaFoldDB" id="A0A4S4MAQ1"/>
<sequence length="225" mass="24036">MSVQELVTGVTGFLGSHVVHRLLEAGYNVRGAARSPKVAAAQQLYASYGARYSVVPVDDLVSGDMSAALQDVKAVIHVAAPLAGRTATATESLDIAIDGTLNVFRQAEKVGITNLVYVSSSSTMGDYASAPEVSDKLWFQITRAEAKKLTDGMTIYIAAKTLAEQSVWAFVDEHPHVEMTTVLPPFLYGPFAPGFVNTEGTRTALSTNALLYNLLRPDGPIPPRP</sequence>
<dbReference type="PANTHER" id="PTHR10366:SF564">
    <property type="entry name" value="STEROL-4-ALPHA-CARBOXYLATE 3-DEHYDROGENASE, DECARBOXYLATING"/>
    <property type="match status" value="1"/>
</dbReference>